<comment type="caution">
    <text evidence="1">The sequence shown here is derived from an EMBL/GenBank/DDBJ whole genome shotgun (WGS) entry which is preliminary data.</text>
</comment>
<sequence>MQDNQNSPIPTGWVGGFPPAGSPMLYPTRDLSSLPMLGNMDNINFLQRQLGVRWPEFSWETEKDSPTNTKRCYQQFAPYISRAGYTDEGRVYSVICPQQGVWIKDEICINVEVTVTGQRGWVNEVTKEIAIDMTVEGKIWLTRDKKKGGIFNDIWAFMEYGPFKFPLDKEHAIRVTTHKQNDPTQPIFEVIHGLNPEFENPPFALHEAEAFATAFLAVEIGAIKETKSSLVDGFNHLIMNIFNLGSGNMLQPGNTLSWNLWFTEPALVNKEEWKNHANFWRDSIDIHHRSPTGNGTDARYFDGSTFNPEQNAIDEIVQDIIDYVKKHI</sequence>
<dbReference type="Proteomes" id="UP001273350">
    <property type="component" value="Unassembled WGS sequence"/>
</dbReference>
<proteinExistence type="predicted"/>
<accession>A0ABU4RGL5</accession>
<organism evidence="1 2">
    <name type="scientific">Flavobacterium cupriresistens</name>
    <dbReference type="NCBI Taxonomy" id="2893885"/>
    <lineage>
        <taxon>Bacteria</taxon>
        <taxon>Pseudomonadati</taxon>
        <taxon>Bacteroidota</taxon>
        <taxon>Flavobacteriia</taxon>
        <taxon>Flavobacteriales</taxon>
        <taxon>Flavobacteriaceae</taxon>
        <taxon>Flavobacterium</taxon>
    </lineage>
</organism>
<gene>
    <name evidence="1" type="ORF">SGQ83_20355</name>
</gene>
<name>A0ABU4RGL5_9FLAO</name>
<reference evidence="1 2" key="1">
    <citation type="submission" date="2023-11" db="EMBL/GenBank/DDBJ databases">
        <title>Unpublished Manusciprt.</title>
        <authorList>
            <person name="Saticioglu I.B."/>
            <person name="Ay H."/>
            <person name="Ajmi N."/>
            <person name="Altun S."/>
            <person name="Duman M."/>
        </authorList>
    </citation>
    <scope>NUCLEOTIDE SEQUENCE [LARGE SCALE GENOMIC DNA]</scope>
    <source>
        <strain evidence="1 2">Fl-318</strain>
    </source>
</reference>
<dbReference type="EMBL" id="JAWXVI010000012">
    <property type="protein sequence ID" value="MDX6191719.1"/>
    <property type="molecule type" value="Genomic_DNA"/>
</dbReference>
<evidence type="ECO:0000313" key="1">
    <source>
        <dbReference type="EMBL" id="MDX6191719.1"/>
    </source>
</evidence>
<dbReference type="RefSeq" id="WP_230002242.1">
    <property type="nucleotide sequence ID" value="NZ_CP087134.1"/>
</dbReference>
<keyword evidence="2" id="KW-1185">Reference proteome</keyword>
<evidence type="ECO:0000313" key="2">
    <source>
        <dbReference type="Proteomes" id="UP001273350"/>
    </source>
</evidence>
<protein>
    <submittedName>
        <fullName evidence="1">Uncharacterized protein</fullName>
    </submittedName>
</protein>